<keyword evidence="3" id="KW-1185">Reference proteome</keyword>
<evidence type="ECO:0000259" key="1">
    <source>
        <dbReference type="Pfam" id="PF01636"/>
    </source>
</evidence>
<dbReference type="Proteomes" id="UP001590951">
    <property type="component" value="Unassembled WGS sequence"/>
</dbReference>
<gene>
    <name evidence="2" type="ORF">ABVK25_008621</name>
</gene>
<dbReference type="PANTHER" id="PTHR21310:SF55">
    <property type="entry name" value="AMINOGLYCOSIDE PHOSPHOTRANSFERASE DOMAIN-CONTAINING PROTEIN"/>
    <property type="match status" value="1"/>
</dbReference>
<evidence type="ECO:0000313" key="2">
    <source>
        <dbReference type="EMBL" id="KAL2051192.1"/>
    </source>
</evidence>
<name>A0ABR4AZY4_9LECA</name>
<accession>A0ABR4AZY4</accession>
<reference evidence="2 3" key="1">
    <citation type="submission" date="2024-09" db="EMBL/GenBank/DDBJ databases">
        <title>Rethinking Asexuality: The Enigmatic Case of Functional Sexual Genes in Lepraria (Stereocaulaceae).</title>
        <authorList>
            <person name="Doellman M."/>
            <person name="Sun Y."/>
            <person name="Barcenas-Pena A."/>
            <person name="Lumbsch H.T."/>
            <person name="Grewe F."/>
        </authorList>
    </citation>
    <scope>NUCLEOTIDE SEQUENCE [LARGE SCALE GENOMIC DNA]</scope>
    <source>
        <strain evidence="2 3">Grewe 0041</strain>
    </source>
</reference>
<dbReference type="InterPro" id="IPR011009">
    <property type="entry name" value="Kinase-like_dom_sf"/>
</dbReference>
<dbReference type="EMBL" id="JBHFEH010000038">
    <property type="protein sequence ID" value="KAL2051192.1"/>
    <property type="molecule type" value="Genomic_DNA"/>
</dbReference>
<dbReference type="PANTHER" id="PTHR21310">
    <property type="entry name" value="AMINOGLYCOSIDE PHOSPHOTRANSFERASE-RELATED-RELATED"/>
    <property type="match status" value="1"/>
</dbReference>
<sequence length="272" mass="31654">MPDPTLYQLSEKNNWLLRNLTLAAIRILRRFRPRQSSVLFLTRRICVKYGPLHHLSEAHAMRFIASNTSIPVPTVYHAFERKGVTYIVMSRLVGSPIGQNWSRRSDQSKSRLLEQLRDYIQEMRILKPTSGKVEGVDGSKLYDMRIPGGVHGFGPFDTIRDFHSFLAGGTTVSPDQFPEVNELITMYEDAEYTTRFTHGDLSSTNILVDGDKVAGIVDWDTCGWYPEYWEYMMAWNVNPYNEFWRDEVGKFLQQYPEALKMKEIRQKYFGDF</sequence>
<dbReference type="Gene3D" id="3.90.1200.10">
    <property type="match status" value="1"/>
</dbReference>
<proteinExistence type="predicted"/>
<dbReference type="Pfam" id="PF01636">
    <property type="entry name" value="APH"/>
    <property type="match status" value="1"/>
</dbReference>
<evidence type="ECO:0000313" key="3">
    <source>
        <dbReference type="Proteomes" id="UP001590951"/>
    </source>
</evidence>
<protein>
    <recommendedName>
        <fullName evidence="1">Aminoglycoside phosphotransferase domain-containing protein</fullName>
    </recommendedName>
</protein>
<comment type="caution">
    <text evidence="2">The sequence shown here is derived from an EMBL/GenBank/DDBJ whole genome shotgun (WGS) entry which is preliminary data.</text>
</comment>
<dbReference type="InterPro" id="IPR051678">
    <property type="entry name" value="AGP_Transferase"/>
</dbReference>
<feature type="domain" description="Aminoglycoside phosphotransferase" evidence="1">
    <location>
        <begin position="56"/>
        <end position="255"/>
    </location>
</feature>
<dbReference type="CDD" id="cd05120">
    <property type="entry name" value="APH_ChoK_like"/>
    <property type="match status" value="1"/>
</dbReference>
<dbReference type="InterPro" id="IPR002575">
    <property type="entry name" value="Aminoglycoside_PTrfase"/>
</dbReference>
<organism evidence="2 3">
    <name type="scientific">Lepraria finkii</name>
    <dbReference type="NCBI Taxonomy" id="1340010"/>
    <lineage>
        <taxon>Eukaryota</taxon>
        <taxon>Fungi</taxon>
        <taxon>Dikarya</taxon>
        <taxon>Ascomycota</taxon>
        <taxon>Pezizomycotina</taxon>
        <taxon>Lecanoromycetes</taxon>
        <taxon>OSLEUM clade</taxon>
        <taxon>Lecanoromycetidae</taxon>
        <taxon>Lecanorales</taxon>
        <taxon>Lecanorineae</taxon>
        <taxon>Stereocaulaceae</taxon>
        <taxon>Lepraria</taxon>
    </lineage>
</organism>
<dbReference type="SUPFAM" id="SSF56112">
    <property type="entry name" value="Protein kinase-like (PK-like)"/>
    <property type="match status" value="1"/>
</dbReference>